<name>A0A1J5RC15_9ZZZZ</name>
<dbReference type="PIRSF" id="PIRSF002070">
    <property type="entry name" value="SSB"/>
    <property type="match status" value="1"/>
</dbReference>
<dbReference type="EMBL" id="MLJW01000203">
    <property type="protein sequence ID" value="OIQ93632.1"/>
    <property type="molecule type" value="Genomic_DNA"/>
</dbReference>
<dbReference type="Pfam" id="PF00436">
    <property type="entry name" value="SSB"/>
    <property type="match status" value="1"/>
</dbReference>
<sequence length="147" mass="16430">MEITARVTANAVVKTVKNERKVVNFNVAINDSYKIKDSNEIKKVVQFVQCSYWINPGIAEYLTKGTLVELYGRIGVNAYNDLQGEAKAALTFHVNTIKLHGRPKAEQAATESGNNNKDMQENKSNSKKKKESINAKDLTEPLDDLPF</sequence>
<evidence type="ECO:0000313" key="3">
    <source>
        <dbReference type="EMBL" id="OIQ93632.1"/>
    </source>
</evidence>
<dbReference type="CDD" id="cd04496">
    <property type="entry name" value="SSB_OBF"/>
    <property type="match status" value="1"/>
</dbReference>
<dbReference type="GO" id="GO:0006260">
    <property type="term" value="P:DNA replication"/>
    <property type="evidence" value="ECO:0007669"/>
    <property type="project" value="InterPro"/>
</dbReference>
<evidence type="ECO:0000256" key="1">
    <source>
        <dbReference type="ARBA" id="ARBA00023125"/>
    </source>
</evidence>
<protein>
    <submittedName>
        <fullName evidence="3">Single-stranded DNA-binding protein</fullName>
    </submittedName>
</protein>
<gene>
    <name evidence="3" type="ORF">GALL_243910</name>
</gene>
<accession>A0A1J5RC15</accession>
<keyword evidence="1 3" id="KW-0238">DNA-binding</keyword>
<dbReference type="InterPro" id="IPR012340">
    <property type="entry name" value="NA-bd_OB-fold"/>
</dbReference>
<dbReference type="PROSITE" id="PS50935">
    <property type="entry name" value="SSB"/>
    <property type="match status" value="1"/>
</dbReference>
<dbReference type="InterPro" id="IPR000424">
    <property type="entry name" value="Primosome_PriB/ssb"/>
</dbReference>
<comment type="caution">
    <text evidence="3">The sequence shown here is derived from an EMBL/GenBank/DDBJ whole genome shotgun (WGS) entry which is preliminary data.</text>
</comment>
<dbReference type="AlphaFoldDB" id="A0A1J5RC15"/>
<dbReference type="InterPro" id="IPR011344">
    <property type="entry name" value="ssDNA-bd"/>
</dbReference>
<reference evidence="3" key="1">
    <citation type="submission" date="2016-10" db="EMBL/GenBank/DDBJ databases">
        <title>Sequence of Gallionella enrichment culture.</title>
        <authorList>
            <person name="Poehlein A."/>
            <person name="Muehling M."/>
            <person name="Daniel R."/>
        </authorList>
    </citation>
    <scope>NUCLEOTIDE SEQUENCE</scope>
</reference>
<proteinExistence type="predicted"/>
<dbReference type="NCBIfam" id="TIGR00621">
    <property type="entry name" value="ssb"/>
    <property type="match status" value="1"/>
</dbReference>
<dbReference type="SUPFAM" id="SSF50249">
    <property type="entry name" value="Nucleic acid-binding proteins"/>
    <property type="match status" value="1"/>
</dbReference>
<feature type="region of interest" description="Disordered" evidence="2">
    <location>
        <begin position="101"/>
        <end position="147"/>
    </location>
</feature>
<evidence type="ECO:0000256" key="2">
    <source>
        <dbReference type="SAM" id="MobiDB-lite"/>
    </source>
</evidence>
<dbReference type="GO" id="GO:0003697">
    <property type="term" value="F:single-stranded DNA binding"/>
    <property type="evidence" value="ECO:0007669"/>
    <property type="project" value="InterPro"/>
</dbReference>
<organism evidence="3">
    <name type="scientific">mine drainage metagenome</name>
    <dbReference type="NCBI Taxonomy" id="410659"/>
    <lineage>
        <taxon>unclassified sequences</taxon>
        <taxon>metagenomes</taxon>
        <taxon>ecological metagenomes</taxon>
    </lineage>
</organism>
<dbReference type="Gene3D" id="2.40.50.140">
    <property type="entry name" value="Nucleic acid-binding proteins"/>
    <property type="match status" value="1"/>
</dbReference>